<reference evidence="3" key="2">
    <citation type="submission" date="2022-09" db="EMBL/GenBank/DDBJ databases">
        <title>Genome-inferred correspondence between phylogeny and metabolic traits in the wild Drosophila gut microbiome.</title>
        <authorList>
            <person name="Bueno E."/>
            <person name="Blow F."/>
            <person name="Douglas A.E."/>
        </authorList>
    </citation>
    <scope>NUCLEOTIDE SEQUENCE</scope>
    <source>
        <strain evidence="3">Dm-2019-70</strain>
    </source>
</reference>
<accession>A0AA41ES10</accession>
<evidence type="ECO:0000256" key="1">
    <source>
        <dbReference type="SAM" id="MobiDB-lite"/>
    </source>
</evidence>
<dbReference type="RefSeq" id="WP_211756913.1">
    <property type="nucleotide sequence ID" value="NZ_JAERKF010000029.1"/>
</dbReference>
<proteinExistence type="predicted"/>
<organism evidence="3 4">
    <name type="scientific">Levilactobacillus brevis</name>
    <name type="common">Lactobacillus brevis</name>
    <dbReference type="NCBI Taxonomy" id="1580"/>
    <lineage>
        <taxon>Bacteria</taxon>
        <taxon>Bacillati</taxon>
        <taxon>Bacillota</taxon>
        <taxon>Bacilli</taxon>
        <taxon>Lactobacillales</taxon>
        <taxon>Lactobacillaceae</taxon>
        <taxon>Levilactobacillus</taxon>
    </lineage>
</organism>
<evidence type="ECO:0000256" key="2">
    <source>
        <dbReference type="SAM" id="SignalP"/>
    </source>
</evidence>
<keyword evidence="2" id="KW-0732">Signal</keyword>
<feature type="compositionally biased region" description="Polar residues" evidence="1">
    <location>
        <begin position="60"/>
        <end position="124"/>
    </location>
</feature>
<comment type="caution">
    <text evidence="3">The sequence shown here is derived from an EMBL/GenBank/DDBJ whole genome shotgun (WGS) entry which is preliminary data.</text>
</comment>
<name>A0AA41ES10_LEVBR</name>
<protein>
    <submittedName>
        <fullName evidence="3">Uncharacterized protein</fullName>
    </submittedName>
</protein>
<feature type="signal peptide" evidence="2">
    <location>
        <begin position="1"/>
        <end position="25"/>
    </location>
</feature>
<sequence>MINSKTVLLTSLGLFLGSGVCIANADSTRVSPSITQSQVVTSVQGKNSYRKTISVTLQNNNSLQMQTASDSETQPKTNSQKQTASDSETQPKTNSQKQTASDSETQPKTNSQKQTASDSETQPKNLFKIWTI</sequence>
<evidence type="ECO:0000313" key="4">
    <source>
        <dbReference type="Proteomes" id="UP000676478"/>
    </source>
</evidence>
<gene>
    <name evidence="3" type="ORF">JK167_13500</name>
</gene>
<feature type="chain" id="PRO_5041333752" evidence="2">
    <location>
        <begin position="26"/>
        <end position="132"/>
    </location>
</feature>
<evidence type="ECO:0000313" key="3">
    <source>
        <dbReference type="EMBL" id="MBS1011821.1"/>
    </source>
</evidence>
<dbReference type="AlphaFoldDB" id="A0AA41ES10"/>
<dbReference type="EMBL" id="JAERKF010000029">
    <property type="protein sequence ID" value="MBS1011821.1"/>
    <property type="molecule type" value="Genomic_DNA"/>
</dbReference>
<dbReference type="Proteomes" id="UP000676478">
    <property type="component" value="Unassembled WGS sequence"/>
</dbReference>
<reference evidence="3" key="1">
    <citation type="submission" date="2020-12" db="EMBL/GenBank/DDBJ databases">
        <authorList>
            <person name="Mcmullen J.G."/>
        </authorList>
    </citation>
    <scope>NUCLEOTIDE SEQUENCE</scope>
    <source>
        <strain evidence="3">Dm-2019-70</strain>
    </source>
</reference>
<feature type="region of interest" description="Disordered" evidence="1">
    <location>
        <begin position="60"/>
        <end position="132"/>
    </location>
</feature>